<comment type="similarity">
    <text evidence="1">Belongs to the short-chain dehydrogenases/reductases (SDR) family.</text>
</comment>
<dbReference type="Proteomes" id="UP000322699">
    <property type="component" value="Unassembled WGS sequence"/>
</dbReference>
<evidence type="ECO:0000313" key="3">
    <source>
        <dbReference type="EMBL" id="KAA1257975.1"/>
    </source>
</evidence>
<accession>A0A5B1CDN4</accession>
<dbReference type="RefSeq" id="WP_068260186.1">
    <property type="nucleotide sequence ID" value="NZ_LWSK01000014.1"/>
</dbReference>
<dbReference type="Pfam" id="PF13561">
    <property type="entry name" value="adh_short_C2"/>
    <property type="match status" value="1"/>
</dbReference>
<reference evidence="3 4" key="1">
    <citation type="submission" date="2019-08" db="EMBL/GenBank/DDBJ databases">
        <title>Deep-cultivation of Planctomycetes and their phenomic and genomic characterization uncovers novel biology.</title>
        <authorList>
            <person name="Wiegand S."/>
            <person name="Jogler M."/>
            <person name="Boedeker C."/>
            <person name="Pinto D."/>
            <person name="Vollmers J."/>
            <person name="Rivas-Marin E."/>
            <person name="Kohn T."/>
            <person name="Peeters S.H."/>
            <person name="Heuer A."/>
            <person name="Rast P."/>
            <person name="Oberbeckmann S."/>
            <person name="Bunk B."/>
            <person name="Jeske O."/>
            <person name="Meyerdierks A."/>
            <person name="Storesund J.E."/>
            <person name="Kallscheuer N."/>
            <person name="Luecker S."/>
            <person name="Lage O.M."/>
            <person name="Pohl T."/>
            <person name="Merkel B.J."/>
            <person name="Hornburger P."/>
            <person name="Mueller R.-W."/>
            <person name="Bruemmer F."/>
            <person name="Labrenz M."/>
            <person name="Spormann A.M."/>
            <person name="Op Den Camp H."/>
            <person name="Overmann J."/>
            <person name="Amann R."/>
            <person name="Jetten M.S.M."/>
            <person name="Mascher T."/>
            <person name="Medema M.H."/>
            <person name="Devos D.P."/>
            <person name="Kaster A.-K."/>
            <person name="Ovreas L."/>
            <person name="Rohde M."/>
            <person name="Galperin M.Y."/>
            <person name="Jogler C."/>
        </authorList>
    </citation>
    <scope>NUCLEOTIDE SEQUENCE [LARGE SCALE GENOMIC DNA]</scope>
    <source>
        <strain evidence="3 4">LF1</strain>
    </source>
</reference>
<dbReference type="SUPFAM" id="SSF51735">
    <property type="entry name" value="NAD(P)-binding Rossmann-fold domains"/>
    <property type="match status" value="1"/>
</dbReference>
<protein>
    <submittedName>
        <fullName evidence="3">General stress protein 39</fullName>
        <ecNumber evidence="3">1.-.-.-</ecNumber>
    </submittedName>
</protein>
<gene>
    <name evidence="3" type="primary">ydaD</name>
    <name evidence="3" type="ORF">LF1_04660</name>
</gene>
<dbReference type="PRINTS" id="PR00081">
    <property type="entry name" value="GDHRDH"/>
</dbReference>
<dbReference type="InterPro" id="IPR036291">
    <property type="entry name" value="NAD(P)-bd_dom_sf"/>
</dbReference>
<evidence type="ECO:0000256" key="1">
    <source>
        <dbReference type="ARBA" id="ARBA00006484"/>
    </source>
</evidence>
<keyword evidence="4" id="KW-1185">Reference proteome</keyword>
<dbReference type="PANTHER" id="PTHR48107:SF7">
    <property type="entry name" value="RE15974P"/>
    <property type="match status" value="1"/>
</dbReference>
<dbReference type="NCBIfam" id="NF009385">
    <property type="entry name" value="PRK12744.1"/>
    <property type="match status" value="1"/>
</dbReference>
<evidence type="ECO:0000256" key="2">
    <source>
        <dbReference type="ARBA" id="ARBA00023002"/>
    </source>
</evidence>
<evidence type="ECO:0000313" key="4">
    <source>
        <dbReference type="Proteomes" id="UP000322699"/>
    </source>
</evidence>
<organism evidence="3 4">
    <name type="scientific">Rubripirellula obstinata</name>
    <dbReference type="NCBI Taxonomy" id="406547"/>
    <lineage>
        <taxon>Bacteria</taxon>
        <taxon>Pseudomonadati</taxon>
        <taxon>Planctomycetota</taxon>
        <taxon>Planctomycetia</taxon>
        <taxon>Pirellulales</taxon>
        <taxon>Pirellulaceae</taxon>
        <taxon>Rubripirellula</taxon>
    </lineage>
</organism>
<proteinExistence type="inferred from homology"/>
<sequence>MGKHDLEGKVVVIAGGAKNLGGLISRDFAGRGIAGLAIHYHSDASKSDAEKTMAEVEKAGVKVITVQADLTKVPQCVRLFEETASNLGAPDIAINTAGMVLKKSFAETDEEEYDRMFAVNSKAAYFFLREAGKSLNDNGKICTVVTSLLAAYTGLYSTYAGAKAPVEHFTRAASKEFGARGISVTAVGPGPMDTPFFYGQESEEAVAYHKSASALGGLTKIEDIVPLIRLLVTDGWWITGQTIFANGGYTTR</sequence>
<dbReference type="Gene3D" id="3.40.50.720">
    <property type="entry name" value="NAD(P)-binding Rossmann-like Domain"/>
    <property type="match status" value="1"/>
</dbReference>
<dbReference type="InterPro" id="IPR002347">
    <property type="entry name" value="SDR_fam"/>
</dbReference>
<dbReference type="GO" id="GO:0016614">
    <property type="term" value="F:oxidoreductase activity, acting on CH-OH group of donors"/>
    <property type="evidence" value="ECO:0007669"/>
    <property type="project" value="UniProtKB-ARBA"/>
</dbReference>
<keyword evidence="2 3" id="KW-0560">Oxidoreductase</keyword>
<dbReference type="EMBL" id="VRLW01000001">
    <property type="protein sequence ID" value="KAA1257975.1"/>
    <property type="molecule type" value="Genomic_DNA"/>
</dbReference>
<comment type="caution">
    <text evidence="3">The sequence shown here is derived from an EMBL/GenBank/DDBJ whole genome shotgun (WGS) entry which is preliminary data.</text>
</comment>
<dbReference type="AlphaFoldDB" id="A0A5B1CDN4"/>
<dbReference type="PANTHER" id="PTHR48107">
    <property type="entry name" value="NADPH-DEPENDENT ALDEHYDE REDUCTASE-LIKE PROTEIN, CHLOROPLASTIC-RELATED"/>
    <property type="match status" value="1"/>
</dbReference>
<dbReference type="EC" id="1.-.-.-" evidence="3"/>
<name>A0A5B1CDN4_9BACT</name>
<dbReference type="OrthoDB" id="9803333at2"/>